<dbReference type="Pfam" id="PF01214">
    <property type="entry name" value="CK_II_beta"/>
    <property type="match status" value="1"/>
</dbReference>
<dbReference type="InterPro" id="IPR035991">
    <property type="entry name" value="Casein_kinase_II_beta-like"/>
</dbReference>
<dbReference type="PRINTS" id="PR00472">
    <property type="entry name" value="CASNKINASEII"/>
</dbReference>
<dbReference type="PANTHER" id="PTHR11740">
    <property type="entry name" value="CASEIN KINASE II SUBUNIT BETA"/>
    <property type="match status" value="1"/>
</dbReference>
<dbReference type="AlphaFoldDB" id="A0A7S1VF37"/>
<evidence type="ECO:0000256" key="2">
    <source>
        <dbReference type="RuleBase" id="RU361268"/>
    </source>
</evidence>
<dbReference type="EMBL" id="HBGL01007435">
    <property type="protein sequence ID" value="CAD9296111.1"/>
    <property type="molecule type" value="Transcribed_RNA"/>
</dbReference>
<comment type="similarity">
    <text evidence="1 2">Belongs to the casein kinase 2 subunit beta family.</text>
</comment>
<comment type="subunit">
    <text evidence="2">Tetramer of two alpha and two beta subunits.</text>
</comment>
<dbReference type="FunFam" id="1.10.1820.10:FF:000005">
    <property type="entry name" value="Casein kinase II subunit beta"/>
    <property type="match status" value="1"/>
</dbReference>
<dbReference type="GO" id="GO:0005737">
    <property type="term" value="C:cytoplasm"/>
    <property type="evidence" value="ECO:0007669"/>
    <property type="project" value="TreeGrafter"/>
</dbReference>
<reference evidence="3" key="1">
    <citation type="submission" date="2021-01" db="EMBL/GenBank/DDBJ databases">
        <authorList>
            <person name="Corre E."/>
            <person name="Pelletier E."/>
            <person name="Niang G."/>
            <person name="Scheremetjew M."/>
            <person name="Finn R."/>
            <person name="Kale V."/>
            <person name="Holt S."/>
            <person name="Cochrane G."/>
            <person name="Meng A."/>
            <person name="Brown T."/>
            <person name="Cohen L."/>
        </authorList>
    </citation>
    <scope>NUCLEOTIDE SEQUENCE</scope>
    <source>
        <strain evidence="3">ATCC 50979</strain>
    </source>
</reference>
<dbReference type="FunFam" id="2.20.25.20:FF:000001">
    <property type="entry name" value="Casein kinase II subunit beta"/>
    <property type="match status" value="1"/>
</dbReference>
<evidence type="ECO:0000256" key="1">
    <source>
        <dbReference type="ARBA" id="ARBA00006941"/>
    </source>
</evidence>
<name>A0A7S1VF37_9EUKA</name>
<dbReference type="GO" id="GO:0005956">
    <property type="term" value="C:protein kinase CK2 complex"/>
    <property type="evidence" value="ECO:0007669"/>
    <property type="project" value="UniProtKB-UniRule"/>
</dbReference>
<dbReference type="Gene3D" id="2.20.25.20">
    <property type="match status" value="1"/>
</dbReference>
<accession>A0A7S1VF37</accession>
<protein>
    <recommendedName>
        <fullName evidence="2">Casein kinase II subunit beta</fullName>
        <shortName evidence="2">CK II beta</shortName>
    </recommendedName>
</protein>
<dbReference type="Gene3D" id="1.10.1820.10">
    <property type="entry name" value="protein kinase ck2 holoenzyme, chain C, domain 1"/>
    <property type="match status" value="1"/>
</dbReference>
<dbReference type="InterPro" id="IPR016149">
    <property type="entry name" value="Casein_kin_II_reg-sub_N"/>
</dbReference>
<sequence length="218" mass="24660">MRPHSSDETDTSSDSPWIQWYCSLVGNEFFCEVDEDFIRDNFNLTGLSAQVPYYEDALDRILGDDVAPDDFTEERLELIEQSAQLLYGLIHARFIVTGGGVQMMMGKFEVGEFGRCPRVCCEDQPVIPVGESDVAGQRRARVFCPRCQDIYVPRSRHHASLDGAFFGTTLPHLLLSTYPQLVPSLPTQSYTPRIFGFRIHSSAANYPKAKKGENNKRR</sequence>
<dbReference type="SMART" id="SM01085">
    <property type="entry name" value="CK_II_beta"/>
    <property type="match status" value="1"/>
</dbReference>
<dbReference type="GO" id="GO:0019887">
    <property type="term" value="F:protein kinase regulator activity"/>
    <property type="evidence" value="ECO:0007669"/>
    <property type="project" value="InterPro"/>
</dbReference>
<dbReference type="SUPFAM" id="SSF57798">
    <property type="entry name" value="Casein kinase II beta subunit"/>
    <property type="match status" value="1"/>
</dbReference>
<dbReference type="InterPro" id="IPR000704">
    <property type="entry name" value="Casein_kinase_II_reg-sub"/>
</dbReference>
<proteinExistence type="inferred from homology"/>
<evidence type="ECO:0000313" key="3">
    <source>
        <dbReference type="EMBL" id="CAD9296111.1"/>
    </source>
</evidence>
<organism evidence="3">
    <name type="scientific">Sexangularia sp. CB-2014</name>
    <dbReference type="NCBI Taxonomy" id="1486929"/>
    <lineage>
        <taxon>Eukaryota</taxon>
        <taxon>Amoebozoa</taxon>
        <taxon>Tubulinea</taxon>
        <taxon>Elardia</taxon>
        <taxon>Arcellinida</taxon>
        <taxon>Arcellinida incertae sedis</taxon>
        <taxon>Sexangularia</taxon>
    </lineage>
</organism>
<gene>
    <name evidence="3" type="ORF">SSP0437_LOCUS5746</name>
</gene>
<dbReference type="PANTHER" id="PTHR11740:SF0">
    <property type="entry name" value="CASEIN KINASE II SUBUNIT BETA"/>
    <property type="match status" value="1"/>
</dbReference>